<evidence type="ECO:0000313" key="3">
    <source>
        <dbReference type="EMBL" id="KAF8691054.1"/>
    </source>
</evidence>
<evidence type="ECO:0000256" key="2">
    <source>
        <dbReference type="SAM" id="Phobius"/>
    </source>
</evidence>
<comment type="caution">
    <text evidence="3">The sequence shown here is derived from an EMBL/GenBank/DDBJ whole genome shotgun (WGS) entry which is preliminary data.</text>
</comment>
<feature type="transmembrane region" description="Helical" evidence="2">
    <location>
        <begin position="62"/>
        <end position="80"/>
    </location>
</feature>
<gene>
    <name evidence="3" type="ORF">RHS03_08837</name>
</gene>
<keyword evidence="2" id="KW-1133">Transmembrane helix</keyword>
<dbReference type="Proteomes" id="UP000602905">
    <property type="component" value="Unassembled WGS sequence"/>
</dbReference>
<accession>A0A8H7LTB8</accession>
<feature type="non-terminal residue" evidence="3">
    <location>
        <position position="1"/>
    </location>
</feature>
<name>A0A8H7LTB8_9AGAM</name>
<dbReference type="AlphaFoldDB" id="A0A8H7LTB8"/>
<evidence type="ECO:0000313" key="4">
    <source>
        <dbReference type="Proteomes" id="UP000602905"/>
    </source>
</evidence>
<organism evidence="3 4">
    <name type="scientific">Rhizoctonia solani</name>
    <dbReference type="NCBI Taxonomy" id="456999"/>
    <lineage>
        <taxon>Eukaryota</taxon>
        <taxon>Fungi</taxon>
        <taxon>Dikarya</taxon>
        <taxon>Basidiomycota</taxon>
        <taxon>Agaricomycotina</taxon>
        <taxon>Agaricomycetes</taxon>
        <taxon>Cantharellales</taxon>
        <taxon>Ceratobasidiaceae</taxon>
        <taxon>Rhizoctonia</taxon>
    </lineage>
</organism>
<proteinExistence type="predicted"/>
<sequence length="93" mass="10632">MNYSRAGYVPIPADDDVNSEHASPVYPPDYNDQRRGRLGQSYQDAVAALEADPRFNQEEPKTWQRVLLLIVMMLLFYLAFKMKAGSFLGMEES</sequence>
<evidence type="ECO:0000256" key="1">
    <source>
        <dbReference type="SAM" id="MobiDB-lite"/>
    </source>
</evidence>
<dbReference type="EMBL" id="JACYCD010000574">
    <property type="protein sequence ID" value="KAF8691054.1"/>
    <property type="molecule type" value="Genomic_DNA"/>
</dbReference>
<protein>
    <submittedName>
        <fullName evidence="3">Uncharacterized protein</fullName>
    </submittedName>
</protein>
<dbReference type="OrthoDB" id="3169857at2759"/>
<reference evidence="3" key="1">
    <citation type="submission" date="2020-09" db="EMBL/GenBank/DDBJ databases">
        <title>Comparative genome analyses of four rice-infecting Rhizoctonia solani isolates reveal extensive enrichment of homogalacturonan modification genes.</title>
        <authorList>
            <person name="Lee D.-Y."/>
            <person name="Jeon J."/>
            <person name="Kim K.-T."/>
            <person name="Cheong K."/>
            <person name="Song H."/>
            <person name="Choi G."/>
            <person name="Ko J."/>
            <person name="Opiyo S.O."/>
            <person name="Zuo S."/>
            <person name="Madhav S."/>
            <person name="Lee Y.-H."/>
            <person name="Wang G.-L."/>
        </authorList>
    </citation>
    <scope>NUCLEOTIDE SEQUENCE</scope>
    <source>
        <strain evidence="3">AG1-IA WGL</strain>
    </source>
</reference>
<keyword evidence="2" id="KW-0472">Membrane</keyword>
<keyword evidence="2" id="KW-0812">Transmembrane</keyword>
<feature type="region of interest" description="Disordered" evidence="1">
    <location>
        <begin position="1"/>
        <end position="34"/>
    </location>
</feature>